<organism evidence="1 2">
    <name type="scientific">Scleroderma citrinum Foug A</name>
    <dbReference type="NCBI Taxonomy" id="1036808"/>
    <lineage>
        <taxon>Eukaryota</taxon>
        <taxon>Fungi</taxon>
        <taxon>Dikarya</taxon>
        <taxon>Basidiomycota</taxon>
        <taxon>Agaricomycotina</taxon>
        <taxon>Agaricomycetes</taxon>
        <taxon>Agaricomycetidae</taxon>
        <taxon>Boletales</taxon>
        <taxon>Sclerodermatineae</taxon>
        <taxon>Sclerodermataceae</taxon>
        <taxon>Scleroderma</taxon>
    </lineage>
</organism>
<evidence type="ECO:0000313" key="2">
    <source>
        <dbReference type="Proteomes" id="UP000053989"/>
    </source>
</evidence>
<reference evidence="1 2" key="1">
    <citation type="submission" date="2014-04" db="EMBL/GenBank/DDBJ databases">
        <authorList>
            <consortium name="DOE Joint Genome Institute"/>
            <person name="Kuo A."/>
            <person name="Kohler A."/>
            <person name="Nagy L.G."/>
            <person name="Floudas D."/>
            <person name="Copeland A."/>
            <person name="Barry K.W."/>
            <person name="Cichocki N."/>
            <person name="Veneault-Fourrey C."/>
            <person name="LaButti K."/>
            <person name="Lindquist E.A."/>
            <person name="Lipzen A."/>
            <person name="Lundell T."/>
            <person name="Morin E."/>
            <person name="Murat C."/>
            <person name="Sun H."/>
            <person name="Tunlid A."/>
            <person name="Henrissat B."/>
            <person name="Grigoriev I.V."/>
            <person name="Hibbett D.S."/>
            <person name="Martin F."/>
            <person name="Nordberg H.P."/>
            <person name="Cantor M.N."/>
            <person name="Hua S.X."/>
        </authorList>
    </citation>
    <scope>NUCLEOTIDE SEQUENCE [LARGE SCALE GENOMIC DNA]</scope>
    <source>
        <strain evidence="1 2">Foug A</strain>
    </source>
</reference>
<protein>
    <submittedName>
        <fullName evidence="1">Uncharacterized protein</fullName>
    </submittedName>
</protein>
<dbReference type="EMBL" id="KN822015">
    <property type="protein sequence ID" value="KIM66777.1"/>
    <property type="molecule type" value="Genomic_DNA"/>
</dbReference>
<evidence type="ECO:0000313" key="1">
    <source>
        <dbReference type="EMBL" id="KIM66777.1"/>
    </source>
</evidence>
<keyword evidence="2" id="KW-1185">Reference proteome</keyword>
<dbReference type="HOGENOM" id="CLU_2224750_0_0_1"/>
<dbReference type="Proteomes" id="UP000053989">
    <property type="component" value="Unassembled WGS sequence"/>
</dbReference>
<accession>A0A0C3AP88</accession>
<name>A0A0C3AP88_9AGAM</name>
<reference evidence="2" key="2">
    <citation type="submission" date="2015-01" db="EMBL/GenBank/DDBJ databases">
        <title>Evolutionary Origins and Diversification of the Mycorrhizal Mutualists.</title>
        <authorList>
            <consortium name="DOE Joint Genome Institute"/>
            <consortium name="Mycorrhizal Genomics Consortium"/>
            <person name="Kohler A."/>
            <person name="Kuo A."/>
            <person name="Nagy L.G."/>
            <person name="Floudas D."/>
            <person name="Copeland A."/>
            <person name="Barry K.W."/>
            <person name="Cichocki N."/>
            <person name="Veneault-Fourrey C."/>
            <person name="LaButti K."/>
            <person name="Lindquist E.A."/>
            <person name="Lipzen A."/>
            <person name="Lundell T."/>
            <person name="Morin E."/>
            <person name="Murat C."/>
            <person name="Riley R."/>
            <person name="Ohm R."/>
            <person name="Sun H."/>
            <person name="Tunlid A."/>
            <person name="Henrissat B."/>
            <person name="Grigoriev I.V."/>
            <person name="Hibbett D.S."/>
            <person name="Martin F."/>
        </authorList>
    </citation>
    <scope>NUCLEOTIDE SEQUENCE [LARGE SCALE GENOMIC DNA]</scope>
    <source>
        <strain evidence="2">Foug A</strain>
    </source>
</reference>
<gene>
    <name evidence="1" type="ORF">SCLCIDRAFT_252955</name>
</gene>
<dbReference type="AlphaFoldDB" id="A0A0C3AP88"/>
<proteinExistence type="predicted"/>
<sequence length="106" mass="12523">MPRQLQVWRVYNSTLRQLLWVKRKHQTVGEWLLRESRSFTEIYGVGRADRPVHYPCPTENISRADWRGPPVHVILRHSTLSNKHLTRFCVCTLPGGIEGLRMTRHH</sequence>
<dbReference type="InParanoid" id="A0A0C3AP88"/>